<dbReference type="InterPro" id="IPR003346">
    <property type="entry name" value="Transposase_20"/>
</dbReference>
<dbReference type="Pfam" id="PF02371">
    <property type="entry name" value="Transposase_20"/>
    <property type="match status" value="1"/>
</dbReference>
<dbReference type="PANTHER" id="PTHR33055">
    <property type="entry name" value="TRANSPOSASE FOR INSERTION SEQUENCE ELEMENT IS1111A"/>
    <property type="match status" value="1"/>
</dbReference>
<dbReference type="PANTHER" id="PTHR33055:SF16">
    <property type="entry name" value="TRANSPOSASE FOR INSERTION SEQUENCE ELEMENT IS1547"/>
    <property type="match status" value="1"/>
</dbReference>
<evidence type="ECO:0000259" key="2">
    <source>
        <dbReference type="Pfam" id="PF02371"/>
    </source>
</evidence>
<dbReference type="AlphaFoldDB" id="A0A6J7JJL6"/>
<evidence type="ECO:0000259" key="1">
    <source>
        <dbReference type="Pfam" id="PF01548"/>
    </source>
</evidence>
<name>A0A6J7JJL6_9ZZZZ</name>
<dbReference type="NCBIfam" id="NF033542">
    <property type="entry name" value="transpos_IS110"/>
    <property type="match status" value="1"/>
</dbReference>
<evidence type="ECO:0000313" key="6">
    <source>
        <dbReference type="EMBL" id="CAB4942332.1"/>
    </source>
</evidence>
<evidence type="ECO:0000313" key="4">
    <source>
        <dbReference type="EMBL" id="CAB4729994.1"/>
    </source>
</evidence>
<dbReference type="GO" id="GO:0003677">
    <property type="term" value="F:DNA binding"/>
    <property type="evidence" value="ECO:0007669"/>
    <property type="project" value="InterPro"/>
</dbReference>
<accession>A0A6J7JJL6</accession>
<dbReference type="EMBL" id="CAEZYF010000013">
    <property type="protein sequence ID" value="CAB4729994.1"/>
    <property type="molecule type" value="Genomic_DNA"/>
</dbReference>
<dbReference type="InterPro" id="IPR047650">
    <property type="entry name" value="Transpos_IS110"/>
</dbReference>
<proteinExistence type="predicted"/>
<dbReference type="EMBL" id="CAFBMT010000014">
    <property type="protein sequence ID" value="CAB4942332.1"/>
    <property type="molecule type" value="Genomic_DNA"/>
</dbReference>
<evidence type="ECO:0000313" key="7">
    <source>
        <dbReference type="EMBL" id="CAB5014803.1"/>
    </source>
</evidence>
<reference evidence="6" key="1">
    <citation type="submission" date="2020-05" db="EMBL/GenBank/DDBJ databases">
        <authorList>
            <person name="Chiriac C."/>
            <person name="Salcher M."/>
            <person name="Ghai R."/>
            <person name="Kavagutti S V."/>
        </authorList>
    </citation>
    <scope>NUCLEOTIDE SEQUENCE</scope>
</reference>
<feature type="domain" description="Transposase IS116/IS110/IS902 C-terminal" evidence="2">
    <location>
        <begin position="220"/>
        <end position="303"/>
    </location>
</feature>
<organism evidence="6">
    <name type="scientific">freshwater metagenome</name>
    <dbReference type="NCBI Taxonomy" id="449393"/>
    <lineage>
        <taxon>unclassified sequences</taxon>
        <taxon>metagenomes</taxon>
        <taxon>ecological metagenomes</taxon>
    </lineage>
</organism>
<protein>
    <submittedName>
        <fullName evidence="6">Unannotated protein</fullName>
    </submittedName>
</protein>
<dbReference type="InterPro" id="IPR002525">
    <property type="entry name" value="Transp_IS110-like_N"/>
</dbReference>
<sequence length="351" mass="38191">MIIGVDPHKSSHTATAVDPATNMPVASLRIDASLVGYRQLLRWAAQFSDRRWAVENARGLGRHLAQWLVARDEVVWDVSATATARVRELSRGGRRKNDVIDASAAASVAALQGDASVVSGEDHTVVFALLEERRANLAAQRVRVTNQLHALIRDLIPGGAPLALKATVAAAMLRSVRPSSPAERMRKELAQDLVRDLRAADANLADIAKRMTDALDEHGTRLREVDGVGPINAVRLIGRTGPASRFRSADAFAAYAGVAPIEVASGDKARHRLSRSGDRQLNSAIHLVAVTQVRMRDSVGRHYFDAKLAEGKTRNEALRCLKRRLAAHLWRLMLADERRAPGQLEPGEIAA</sequence>
<gene>
    <name evidence="4" type="ORF">UFOPK2656_02039</name>
    <name evidence="5" type="ORF">UFOPK3099_02741</name>
    <name evidence="6" type="ORF">UFOPK3651_02282</name>
    <name evidence="7" type="ORF">UFOPK3931_03007</name>
    <name evidence="3" type="ORF">UFOPK4189_02209</name>
</gene>
<feature type="domain" description="Transposase IS110-like N-terminal" evidence="1">
    <location>
        <begin position="3"/>
        <end position="157"/>
    </location>
</feature>
<evidence type="ECO:0000313" key="3">
    <source>
        <dbReference type="EMBL" id="CAB4364448.1"/>
    </source>
</evidence>
<dbReference type="EMBL" id="CAFBOL010000127">
    <property type="protein sequence ID" value="CAB5014803.1"/>
    <property type="molecule type" value="Genomic_DNA"/>
</dbReference>
<dbReference type="GO" id="GO:0006313">
    <property type="term" value="P:DNA transposition"/>
    <property type="evidence" value="ECO:0007669"/>
    <property type="project" value="InterPro"/>
</dbReference>
<dbReference type="EMBL" id="CAFAAV010000304">
    <property type="protein sequence ID" value="CAB4835352.1"/>
    <property type="molecule type" value="Genomic_DNA"/>
</dbReference>
<evidence type="ECO:0000313" key="5">
    <source>
        <dbReference type="EMBL" id="CAB4835352.1"/>
    </source>
</evidence>
<dbReference type="Pfam" id="PF01548">
    <property type="entry name" value="DEDD_Tnp_IS110"/>
    <property type="match status" value="1"/>
</dbReference>
<dbReference type="EMBL" id="CAESGF010000013">
    <property type="protein sequence ID" value="CAB4364448.1"/>
    <property type="molecule type" value="Genomic_DNA"/>
</dbReference>
<dbReference type="GO" id="GO:0004803">
    <property type="term" value="F:transposase activity"/>
    <property type="evidence" value="ECO:0007669"/>
    <property type="project" value="InterPro"/>
</dbReference>